<evidence type="ECO:0000313" key="5">
    <source>
        <dbReference type="EMBL" id="CAD8105173.1"/>
    </source>
</evidence>
<keyword evidence="6" id="KW-1185">Reference proteome</keyword>
<dbReference type="PROSITE" id="PS50837">
    <property type="entry name" value="NACHT"/>
    <property type="match status" value="1"/>
</dbReference>
<dbReference type="PANTHER" id="PTHR44129">
    <property type="entry name" value="WD REPEAT-CONTAINING PROTEIN POP1"/>
    <property type="match status" value="1"/>
</dbReference>
<feature type="repeat" description="WD" evidence="3">
    <location>
        <begin position="1729"/>
        <end position="1770"/>
    </location>
</feature>
<dbReference type="InterPro" id="IPR050349">
    <property type="entry name" value="WD_LIS1/nudF_dynein_reg"/>
</dbReference>
<dbReference type="InterPro" id="IPR007111">
    <property type="entry name" value="NACHT_NTPase"/>
</dbReference>
<evidence type="ECO:0000256" key="3">
    <source>
        <dbReference type="PROSITE-ProRule" id="PRU00221"/>
    </source>
</evidence>
<name>A0A8S1PR20_9CILI</name>
<keyword evidence="2" id="KW-0677">Repeat</keyword>
<evidence type="ECO:0000256" key="1">
    <source>
        <dbReference type="ARBA" id="ARBA00022574"/>
    </source>
</evidence>
<reference evidence="5" key="1">
    <citation type="submission" date="2021-01" db="EMBL/GenBank/DDBJ databases">
        <authorList>
            <consortium name="Genoscope - CEA"/>
            <person name="William W."/>
        </authorList>
    </citation>
    <scope>NUCLEOTIDE SEQUENCE</scope>
</reference>
<protein>
    <recommendedName>
        <fullName evidence="4">NACHT domain-containing protein</fullName>
    </recommendedName>
</protein>
<dbReference type="InterPro" id="IPR001680">
    <property type="entry name" value="WD40_rpt"/>
</dbReference>
<dbReference type="EMBL" id="CAJJDN010000084">
    <property type="protein sequence ID" value="CAD8105173.1"/>
    <property type="molecule type" value="Genomic_DNA"/>
</dbReference>
<dbReference type="Pfam" id="PF00400">
    <property type="entry name" value="WD40"/>
    <property type="match status" value="1"/>
</dbReference>
<evidence type="ECO:0000256" key="2">
    <source>
        <dbReference type="ARBA" id="ARBA00022737"/>
    </source>
</evidence>
<dbReference type="OrthoDB" id="538223at2759"/>
<feature type="domain" description="NACHT" evidence="4">
    <location>
        <begin position="303"/>
        <end position="426"/>
    </location>
</feature>
<comment type="caution">
    <text evidence="5">The sequence shown here is derived from an EMBL/GenBank/DDBJ whole genome shotgun (WGS) entry which is preliminary data.</text>
</comment>
<evidence type="ECO:0000259" key="4">
    <source>
        <dbReference type="PROSITE" id="PS50837"/>
    </source>
</evidence>
<dbReference type="Proteomes" id="UP000692954">
    <property type="component" value="Unassembled WGS sequence"/>
</dbReference>
<dbReference type="SMART" id="SM00320">
    <property type="entry name" value="WD40"/>
    <property type="match status" value="4"/>
</dbReference>
<gene>
    <name evidence="5" type="ORF">PSON_ATCC_30995.1.T0840005</name>
</gene>
<evidence type="ECO:0000313" key="6">
    <source>
        <dbReference type="Proteomes" id="UP000692954"/>
    </source>
</evidence>
<dbReference type="Pfam" id="PF05729">
    <property type="entry name" value="NACHT"/>
    <property type="match status" value="1"/>
</dbReference>
<organism evidence="5 6">
    <name type="scientific">Paramecium sonneborni</name>
    <dbReference type="NCBI Taxonomy" id="65129"/>
    <lineage>
        <taxon>Eukaryota</taxon>
        <taxon>Sar</taxon>
        <taxon>Alveolata</taxon>
        <taxon>Ciliophora</taxon>
        <taxon>Intramacronucleata</taxon>
        <taxon>Oligohymenophorea</taxon>
        <taxon>Peniculida</taxon>
        <taxon>Parameciidae</taxon>
        <taxon>Paramecium</taxon>
    </lineage>
</organism>
<dbReference type="PROSITE" id="PS50082">
    <property type="entry name" value="WD_REPEATS_2"/>
    <property type="match status" value="1"/>
</dbReference>
<dbReference type="PROSITE" id="PS50294">
    <property type="entry name" value="WD_REPEATS_REGION"/>
    <property type="match status" value="1"/>
</dbReference>
<accession>A0A8S1PR20</accession>
<proteinExistence type="predicted"/>
<sequence length="2224" mass="266040">MDDQKNKYISYFNNFENLLKNIEQNNQNQLDLQQIFDYSCSLIKNIIRKELNEQNQQQVNLTFEYDKIEEYIEEIQKLIQNNNDPSQDLYHIFQQLKWNIIQLVKRKENIYIEEIVDQLKKIQFFIKDNNNWRFHYNFLEILVNLIQYDSSFCFQEKKQDNQIADNTNQKFEQLSKYLKTYIQKDYFERQCEQAIKSFLDLTFKENQYDDEFLLENIEDQKIEKKDYNTKLSCYKQTRQNYFSTDDEQDNLDFKKINVPLRVKINNNQQPKDLFEEFDIDAFSEIKLEAEINNFLWNNKNQNDILLIKGLAGSGKSKILQQLELFLWNIYDSQLKIKKWIPLYYKLQDYEKTSESIFNQILITFPLVGDELFIFQQDVIKGEKQIILLLDGYDEMKQQFQAKYLIKDKEYFKKQLGKNVKIIITSRKESLNDEKYKKDFTGTSEKNLIEAEIIEFDELQINQYLEQHSVEMIRQKLYEDYKKIFENTYDNFQEIWQAFLFEDIKQIVLKTENLKSKQIFSNKLILEKLHKKLNIIYEFESLSSKNDLDELFESMKRFQSQSQLKRKIQNNHIKNLIKTPQAFKIILNILTDESQLELIKTIKKNKFLLELAKVKQQQIKMNDQILNENDFVENLKELFDNTPFFDDFEIEHLQNEKQIISENDLLIIKSAVKLSNITLYEFYKLYIKKYHEEQKEKLQKQQIEIEIDFKSKLNKCQIELAIIMNRNEKYEFTQKKLRNEGFKTFEFKHDNEYPTFFKCGLIKLIKEDKLGKLAYSFQHKSIQEFFVGKYILWFIKKFETLNDQEILNSDYNKADFDLNKKQFEVVIDFIKEDLLNFENIKENLIKIVKLSKKKGYEFAASNSIFLINYLGMELIGEDLSGIELDGTNISGLNFFGSNLDQSKFSKVQLYYCNFNNTSLLDVEWTTIPYNIVTLKEENRKRIEGMIFSPDGNFLIYWIDNLVYIRNQKTEIIKKIKQPQGLKQCIFSSDSTKFLLQSQEFIMIYRFVNNDIILLMCKKSYFPYLQCLTFFNKEEQNLIILNKEYYNEETAEVINLKAGEKKIIQIEDLNKIIDYEDVNITTFTINGQNDVNVLLGTKDGSILKWNKINNKPEQLFNDSINTQQSQILQIEFSNLGQQTVNNDVLISISEDQVNIWLKKEGKYQIAKSLPYQKVNGKLPRYVFSQQNELILITKDQIIFYDIQNNYQVKQNKIVILKEECQEIVYINYQFLIQRINSHTYQIKELQEMTVIKEFQFNIFAIIEYTQYLAFETMDKQIFVYNFCYLQNQKIEFIDQNIRIKIDTQQHQTHLVWSPNGDYLLSANNQQINVYLIYSHNSQLQSLEILKIKIDLEVKMIQISDSEQIGVLSQNRFTLYELYQVHKNKLPKEIKKYYMNYRHWQSIKLNFTNKLLAICCNEIVLFLERSEINSFSLKSTLKAKFFSSSIDNKKFAILNEEDIYIYDFDWQNGFKSYPKIPINNAINIKNLLYVKDNQLVVIFPNEIYFQYGTTNDLNSIQGVYDQQTQVSLNDEVAVSENSNILITKKQTQPKLYNKDDFGYCARNPCFTQDGEYIAFEKINDPKSQFQSPFHCQIVFQSLSNPQIKFIHSLQNKQEFTAWLLPYSNYYVTQDYYFIYIWDASVLNDIKLLRTIPQDFELFQNVESFQNCSDFPNQILFTKKNIQDIIKDCHDTLLIEGYQVQAGLFKDETQFYTVKDNIISIKNIKTKTQEQQILDHQANIISIDFSEDGKFMASSDINDRIVIWNTLEQKKLIINNQQNNDLDKHKNYEIISKCIFVKLSHSLGITYLKQNEVLIYDFKDFNQPELFYKISADPQFIFVDHYIYSNDNKLAIITQEKYPIFDDHEIIIFELKTKQQIQRLLVYSPHFSQNYKENTIQIFISNECYLISQLQGQTEIKENELIWMKEYDFYKKKKQKRGMIEEITNQQNNKNLIKKPLLEQHMGRTEDLELVYVGNKYILYTFEQKPCFKQYRIIDLELREKQMKIIGFCRFQKYNKLNCLQLQNDRLIYKHSDDNKWHLFNFQNNSEEQIEHSNENRFQLAISNNGQYLGYGWNDRDIQIYNQDKNEIFYQHMKNQKVKDNIKINLIFFNDDKMLISSYDNELKFWNIKLNKLIQQINFDQQIASIVISPEESNIALELQNGEILPSQDENGFKYGCYKSIPQLQQLSAMNCKTSPKSVIQDEQENSLITVFDHEQQFRKAEQNLQDQ</sequence>
<keyword evidence="1 3" id="KW-0853">WD repeat</keyword>